<dbReference type="GO" id="GO:0031177">
    <property type="term" value="F:phosphopantetheine binding"/>
    <property type="evidence" value="ECO:0007669"/>
    <property type="project" value="InterPro"/>
</dbReference>
<dbReference type="GO" id="GO:0071770">
    <property type="term" value="P:DIM/DIP cell wall layer assembly"/>
    <property type="evidence" value="ECO:0007669"/>
    <property type="project" value="TreeGrafter"/>
</dbReference>
<dbReference type="InterPro" id="IPR009081">
    <property type="entry name" value="PP-bd_ACP"/>
</dbReference>
<accession>A0A7W7VZG8</accession>
<dbReference type="GO" id="GO:0005737">
    <property type="term" value="C:cytoplasm"/>
    <property type="evidence" value="ECO:0007669"/>
    <property type="project" value="TreeGrafter"/>
</dbReference>
<name>A0A7W7VZG8_KITKI</name>
<feature type="domain" description="Carrier" evidence="5">
    <location>
        <begin position="652"/>
        <end position="729"/>
    </location>
</feature>
<keyword evidence="2" id="KW-0597">Phosphoprotein</keyword>
<dbReference type="PANTHER" id="PTHR43775:SF37">
    <property type="entry name" value="SI:DKEY-61P9.11"/>
    <property type="match status" value="1"/>
</dbReference>
<dbReference type="InterPro" id="IPR050091">
    <property type="entry name" value="PKS_NRPS_Biosynth_Enz"/>
</dbReference>
<evidence type="ECO:0000259" key="5">
    <source>
        <dbReference type="PROSITE" id="PS50075"/>
    </source>
</evidence>
<dbReference type="EMBL" id="JACHJV010000003">
    <property type="protein sequence ID" value="MBB4928546.1"/>
    <property type="molecule type" value="Genomic_DNA"/>
</dbReference>
<evidence type="ECO:0000256" key="4">
    <source>
        <dbReference type="SAM" id="MobiDB-lite"/>
    </source>
</evidence>
<reference evidence="7 8" key="1">
    <citation type="submission" date="2020-08" db="EMBL/GenBank/DDBJ databases">
        <title>Sequencing the genomes of 1000 actinobacteria strains.</title>
        <authorList>
            <person name="Klenk H.-P."/>
        </authorList>
    </citation>
    <scope>NUCLEOTIDE SEQUENCE [LARGE SCALE GENOMIC DNA]</scope>
    <source>
        <strain evidence="7 8">DSM 41654</strain>
    </source>
</reference>
<feature type="region of interest" description="N-terminal hotdog fold" evidence="3">
    <location>
        <begin position="1"/>
        <end position="16"/>
    </location>
</feature>
<dbReference type="SUPFAM" id="SSF47336">
    <property type="entry name" value="ACP-like"/>
    <property type="match status" value="1"/>
</dbReference>
<dbReference type="RefSeq" id="WP_184945990.1">
    <property type="nucleotide sequence ID" value="NZ_JACHJV010000003.1"/>
</dbReference>
<evidence type="ECO:0000313" key="8">
    <source>
        <dbReference type="Proteomes" id="UP000540506"/>
    </source>
</evidence>
<dbReference type="GO" id="GO:0004312">
    <property type="term" value="F:fatty acid synthase activity"/>
    <property type="evidence" value="ECO:0007669"/>
    <property type="project" value="TreeGrafter"/>
</dbReference>
<dbReference type="GO" id="GO:0006633">
    <property type="term" value="P:fatty acid biosynthetic process"/>
    <property type="evidence" value="ECO:0007669"/>
    <property type="project" value="TreeGrafter"/>
</dbReference>
<organism evidence="7 8">
    <name type="scientific">Kitasatospora kifunensis</name>
    <name type="common">Streptomyces kifunensis</name>
    <dbReference type="NCBI Taxonomy" id="58351"/>
    <lineage>
        <taxon>Bacteria</taxon>
        <taxon>Bacillati</taxon>
        <taxon>Actinomycetota</taxon>
        <taxon>Actinomycetes</taxon>
        <taxon>Kitasatosporales</taxon>
        <taxon>Streptomycetaceae</taxon>
        <taxon>Kitasatospora</taxon>
    </lineage>
</organism>
<dbReference type="Pfam" id="PF14765">
    <property type="entry name" value="PS-DH"/>
    <property type="match status" value="1"/>
</dbReference>
<dbReference type="InterPro" id="IPR049551">
    <property type="entry name" value="PKS_DH_C"/>
</dbReference>
<dbReference type="InterPro" id="IPR036291">
    <property type="entry name" value="NAD(P)-bd_dom_sf"/>
</dbReference>
<feature type="region of interest" description="Disordered" evidence="4">
    <location>
        <begin position="733"/>
        <end position="760"/>
    </location>
</feature>
<dbReference type="AlphaFoldDB" id="A0A7W7VZG8"/>
<comment type="caution">
    <text evidence="7">The sequence shown here is derived from an EMBL/GenBank/DDBJ whole genome shotgun (WGS) entry which is preliminary data.</text>
</comment>
<feature type="domain" description="PKS/mFAS DH" evidence="6">
    <location>
        <begin position="1"/>
        <end position="179"/>
    </location>
</feature>
<evidence type="ECO:0000313" key="7">
    <source>
        <dbReference type="EMBL" id="MBB4928546.1"/>
    </source>
</evidence>
<dbReference type="GO" id="GO:0005886">
    <property type="term" value="C:plasma membrane"/>
    <property type="evidence" value="ECO:0007669"/>
    <property type="project" value="TreeGrafter"/>
</dbReference>
<dbReference type="Pfam" id="PF00550">
    <property type="entry name" value="PP-binding"/>
    <property type="match status" value="1"/>
</dbReference>
<keyword evidence="8" id="KW-1185">Reference proteome</keyword>
<dbReference type="PANTHER" id="PTHR43775">
    <property type="entry name" value="FATTY ACID SYNTHASE"/>
    <property type="match status" value="1"/>
</dbReference>
<dbReference type="SMART" id="SM00823">
    <property type="entry name" value="PKS_PP"/>
    <property type="match status" value="1"/>
</dbReference>
<dbReference type="PROSITE" id="PS52019">
    <property type="entry name" value="PKS_MFAS_DH"/>
    <property type="match status" value="1"/>
</dbReference>
<comment type="caution">
    <text evidence="3">Lacks conserved residue(s) required for the propagation of feature annotation.</text>
</comment>
<gene>
    <name evidence="7" type="ORF">FHR34_007643</name>
</gene>
<dbReference type="SUPFAM" id="SSF51735">
    <property type="entry name" value="NAD(P)-binding Rossmann-fold domains"/>
    <property type="match status" value="2"/>
</dbReference>
<dbReference type="Proteomes" id="UP000540506">
    <property type="component" value="Unassembled WGS sequence"/>
</dbReference>
<dbReference type="Pfam" id="PF08659">
    <property type="entry name" value="KR"/>
    <property type="match status" value="1"/>
</dbReference>
<evidence type="ECO:0000259" key="6">
    <source>
        <dbReference type="PROSITE" id="PS52019"/>
    </source>
</evidence>
<dbReference type="InterPro" id="IPR042104">
    <property type="entry name" value="PKS_dehydratase_sf"/>
</dbReference>
<proteinExistence type="predicted"/>
<dbReference type="Gene3D" id="1.10.1200.10">
    <property type="entry name" value="ACP-like"/>
    <property type="match status" value="1"/>
</dbReference>
<dbReference type="Gene3D" id="3.10.129.110">
    <property type="entry name" value="Polyketide synthase dehydratase"/>
    <property type="match status" value="1"/>
</dbReference>
<dbReference type="Gene3D" id="3.40.50.720">
    <property type="entry name" value="NAD(P)-binding Rossmann-like Domain"/>
    <property type="match status" value="1"/>
</dbReference>
<keyword evidence="1" id="KW-0596">Phosphopantetheine</keyword>
<dbReference type="InterPro" id="IPR020806">
    <property type="entry name" value="PKS_PP-bd"/>
</dbReference>
<dbReference type="InterPro" id="IPR036736">
    <property type="entry name" value="ACP-like_sf"/>
</dbReference>
<evidence type="ECO:0000256" key="2">
    <source>
        <dbReference type="ARBA" id="ARBA00022553"/>
    </source>
</evidence>
<dbReference type="InterPro" id="IPR049900">
    <property type="entry name" value="PKS_mFAS_DH"/>
</dbReference>
<dbReference type="GO" id="GO:0017000">
    <property type="term" value="P:antibiotic biosynthetic process"/>
    <property type="evidence" value="ECO:0007669"/>
    <property type="project" value="UniProtKB-ARBA"/>
</dbReference>
<evidence type="ECO:0000256" key="3">
    <source>
        <dbReference type="PROSITE-ProRule" id="PRU01363"/>
    </source>
</evidence>
<feature type="region of interest" description="C-terminal hotdog fold" evidence="3">
    <location>
        <begin position="30"/>
        <end position="179"/>
    </location>
</feature>
<evidence type="ECO:0000256" key="1">
    <source>
        <dbReference type="ARBA" id="ARBA00022450"/>
    </source>
</evidence>
<dbReference type="PROSITE" id="PS50075">
    <property type="entry name" value="CARRIER"/>
    <property type="match status" value="1"/>
</dbReference>
<protein>
    <submittedName>
        <fullName evidence="7">NADP-dependent 3-hydroxy acid dehydrogenase YdfG/acyl carrier protein</fullName>
    </submittedName>
</protein>
<dbReference type="SMART" id="SM00822">
    <property type="entry name" value="PKS_KR"/>
    <property type="match status" value="1"/>
</dbReference>
<sequence>MTVHACGTVRPLPEDERPVPLTRAELAPEDWRDYDVAALHRTFRDKHNVFHGPAFTALDRIQVHPTDDLALSVLHTHESARVSAWPLSLHPALADQVVQTAVAAWLAHYTLTPGPVVVAGFDEVRVYGPTAHVRRALVRLHQADDLGCTASAQLATADGTVVAELHGLRVTNITPPTERFAARLTHQEWVPAPLPEQRPRATEGSWTVLTTEDSSWPAELALELKKQAADGRTLPLDTALGDPAALTPCTGIVLALGDEQPGDAPNETTRRTVSHVVALVRLLSQWDRPPRLWVISRSGRAPLTTAAVRGLLRSVAYEHPELRAGTLEFTPQQSPYPGIVDELLDDQQPLSEIALLPTGRQVAQVLTGPGTATAPAAGSGAEPVRPGASYLVTGGLGGLGLLTVGWLARRGAGRIVISTRSTPTAEAEARLRTLRGADTEISIIRGDIGDPSVAARAVAAAEGNGRTLRGVFHAAGVVEDATVANLDDRLLDRVWRGKADGGWALHQATADSALDHFVVYSSVASLIGSPGQAAYAAANAFLDGLTTHRLDNGLSATGIHWGAWSEVGRGQHLADQGFLTISPTDGIDALERILTAGHQQLAYSPLDTAQWTAPYPALRTSTLLTPLLTGEEAEQDEAAVRDQLLAADSTAQRRELLEAFIIETVRELLGGTTRHIGPHTSMVILGLDSLGAVQLQQRLQRALRTELKPGVIWVKPSAASLADWLLDAMGLGDDAEGDRSHGPGPSAKTADPTGHASLPS</sequence>
<dbReference type="InterPro" id="IPR013968">
    <property type="entry name" value="PKS_KR"/>
</dbReference>
<dbReference type="InterPro" id="IPR057326">
    <property type="entry name" value="KR_dom"/>
</dbReference>